<feature type="compositionally biased region" description="Basic and acidic residues" evidence="4">
    <location>
        <begin position="1149"/>
        <end position="1169"/>
    </location>
</feature>
<feature type="domain" description="DNA replication checkpoint mediator MRC1" evidence="5">
    <location>
        <begin position="949"/>
        <end position="1090"/>
    </location>
</feature>
<feature type="compositionally biased region" description="Gly residues" evidence="4">
    <location>
        <begin position="1287"/>
        <end position="1296"/>
    </location>
</feature>
<feature type="region of interest" description="Disordered" evidence="4">
    <location>
        <begin position="1274"/>
        <end position="1338"/>
    </location>
</feature>
<reference evidence="6 7" key="2">
    <citation type="submission" date="2015-05" db="EMBL/GenBank/DDBJ databases">
        <authorList>
            <person name="Morales-Cruz A."/>
            <person name="Amrine K.C."/>
            <person name="Cantu D."/>
        </authorList>
    </citation>
    <scope>NUCLEOTIDE SEQUENCE [LARGE SCALE GENOMIC DNA]</scope>
    <source>
        <strain evidence="6">DA912</strain>
    </source>
</reference>
<feature type="compositionally biased region" description="Acidic residues" evidence="4">
    <location>
        <begin position="975"/>
        <end position="984"/>
    </location>
</feature>
<evidence type="ECO:0000256" key="2">
    <source>
        <dbReference type="ARBA" id="ARBA00022553"/>
    </source>
</evidence>
<sequence length="1359" mass="148260">MLQNSNAKQSLGDSADVEMAESSAAWAQGSDSEDDIILPRGRIASRMQGGDKSAEQGVRPRPEESATEATGADQPSKGLEDAEMADGGADDEEEGVSARPRKLKQRQRRTKTPESNLATPHKEASPGLFVTPSKSPISAQPSSQAEGSGSDEDVPVLKSNRFQALVEKKRNERLAREAEEARKREARAAAGEELGDDDDDDVSDISDDEGGRKLTQTQKAKARPSRKASKKALEEMNRETQRMQRAMQLTHEAKTKKKITKATLFERFNFNPGGRAIKEKLQSSSRPQTPTSAKSTDAEMRDPETPPSSPPARVEDVLGKDLVGLQSQAGVSVPQPTTAKSEEQPEENNDDFPDLMDMQAFARKPVDKTEGKAEGKAETAESDIKRSSKRQVRIKLPPMKANKVDLGTGSNQDSDDDDDLVILDARRSKLDALFERAPKDKSKESRSLYALRQLAHLDSPERKAHRKTDKTAMTLGELQAFLNQRARDQARLEKERRMEMLKAKGVHIQTEEERERDREQIEDMVARARREAEEIMAREREDAKKEKRSSGKVDPLAWDDSGSDDDYEEEGENQSAAEVELSGSEDDEDDEEMVGDDAVDQEDDDAEGQDRLEQGSAAGAFVDEDAEDDSASEASSSGNSFVDPDEEEERHRWGASDEEADEAPAFAQARRPKRPTAIVPDDEDDLDIEATPRPKAHPAATLTPAPKPKAVEFTPAPNSASPEVPKSVLRSANKTFIPGLTVNAGGPAGLGLTQIFAGTMDSQAVPFDGSPSQPMPTFDNFPDSQFSQKATDSADGMILDSQPVPATQQNETQAGDNESQIQFNFTQSQMHGLGSLLRDDIMTQASDLMNPTQDDGFQDWTPLKERFVEPPSATADTVVHDPSQGVDLSHQSPLAQKRGRLRRKAVVTSDSEDEVDGAGSTTKPSAFNILQDAAAKEKKRKAREEFIKKKSKAKEMVEEQAEESEDEYAGLGGIDGEDSDDDDAASVHEMIDDHTQNNQTDDIALAKFHGDRARAEDEKQVDKLFKDITTGMLRRKRGAGEFDLDDEDDGGEARRRMKRRQFAKMQKALFADERISKVAENPRNQAFMRTIEDIGSDEEMDFLYEPAPVDNKDSQDDSQDNQAQSTSSVVPDSQPRATGTMSAPAKRTPAAERRTKTGKKPTDIGEIRETLSNLLDDPSGNSIISATDFGSDSEEEEGGDEDDGGSSNKENANPRRGRTRHAGQVVDRISLKRQGSSNVSTTSNGGRLAFAAPNSSSAGFKVPALLRRATTNSLISTGSSSTSGKDGAAGGGGSAGGFSENAKIKSKAGKKSGISYLARENDRRKAVDEAEKRREQRKFRAVEGRSKVVGGLFGAGRFE</sequence>
<feature type="compositionally biased region" description="Low complexity" evidence="4">
    <location>
        <begin position="1235"/>
        <end position="1246"/>
    </location>
</feature>
<feature type="compositionally biased region" description="Polar residues" evidence="4">
    <location>
        <begin position="132"/>
        <end position="147"/>
    </location>
</feature>
<keyword evidence="2" id="KW-0597">Phosphoprotein</keyword>
<feature type="compositionally biased region" description="Basic and acidic residues" evidence="4">
    <location>
        <begin position="509"/>
        <end position="551"/>
    </location>
</feature>
<protein>
    <submittedName>
        <fullName evidence="6">Putative mrc1-like domain-containing protein</fullName>
    </submittedName>
</protein>
<dbReference type="STRING" id="1214573.A0A0G2FJS7"/>
<feature type="compositionally biased region" description="Basic and acidic residues" evidence="4">
    <location>
        <begin position="52"/>
        <end position="64"/>
    </location>
</feature>
<feature type="compositionally biased region" description="Acidic residues" evidence="4">
    <location>
        <begin position="958"/>
        <end position="968"/>
    </location>
</feature>
<feature type="compositionally biased region" description="Basic and acidic residues" evidence="4">
    <location>
        <begin position="231"/>
        <end position="242"/>
    </location>
</feature>
<dbReference type="Proteomes" id="UP000034680">
    <property type="component" value="Unassembled WGS sequence"/>
</dbReference>
<dbReference type="GO" id="GO:0007095">
    <property type="term" value="P:mitotic G2 DNA damage checkpoint signaling"/>
    <property type="evidence" value="ECO:0007669"/>
    <property type="project" value="TreeGrafter"/>
</dbReference>
<feature type="region of interest" description="Disordered" evidence="4">
    <location>
        <begin position="1091"/>
        <end position="1255"/>
    </location>
</feature>
<feature type="compositionally biased region" description="Polar residues" evidence="4">
    <location>
        <begin position="325"/>
        <end position="339"/>
    </location>
</feature>
<dbReference type="InterPro" id="IPR018564">
    <property type="entry name" value="Repl_chkpnt_MRC1_dom"/>
</dbReference>
<keyword evidence="3" id="KW-0539">Nucleus</keyword>
<dbReference type="PANTHER" id="PTHR14396:SF10">
    <property type="entry name" value="CLASPIN"/>
    <property type="match status" value="1"/>
</dbReference>
<feature type="compositionally biased region" description="Basic residues" evidence="4">
    <location>
        <begin position="99"/>
        <end position="110"/>
    </location>
</feature>
<feature type="compositionally biased region" description="Polar residues" evidence="4">
    <location>
        <begin position="1129"/>
        <end position="1141"/>
    </location>
</feature>
<proteinExistence type="predicted"/>
<feature type="compositionally biased region" description="Polar residues" evidence="4">
    <location>
        <begin position="282"/>
        <end position="295"/>
    </location>
</feature>
<name>A0A0G2FJS7_9PEZI</name>
<dbReference type="GO" id="GO:0010997">
    <property type="term" value="F:anaphase-promoting complex binding"/>
    <property type="evidence" value="ECO:0007669"/>
    <property type="project" value="TreeGrafter"/>
</dbReference>
<feature type="compositionally biased region" description="Acidic residues" evidence="4">
    <location>
        <begin position="81"/>
        <end position="95"/>
    </location>
</feature>
<dbReference type="PANTHER" id="PTHR14396">
    <property type="entry name" value="CLASPIN"/>
    <property type="match status" value="1"/>
</dbReference>
<feature type="region of interest" description="Disordered" evidence="4">
    <location>
        <begin position="871"/>
        <end position="928"/>
    </location>
</feature>
<dbReference type="Pfam" id="PF09444">
    <property type="entry name" value="MRC1"/>
    <property type="match status" value="1"/>
</dbReference>
<comment type="caution">
    <text evidence="6">The sequence shown here is derived from an EMBL/GenBank/DDBJ whole genome shotgun (WGS) entry which is preliminary data.</text>
</comment>
<evidence type="ECO:0000256" key="3">
    <source>
        <dbReference type="ARBA" id="ARBA00023242"/>
    </source>
</evidence>
<organism evidence="6 7">
    <name type="scientific">Diaporthe ampelina</name>
    <dbReference type="NCBI Taxonomy" id="1214573"/>
    <lineage>
        <taxon>Eukaryota</taxon>
        <taxon>Fungi</taxon>
        <taxon>Dikarya</taxon>
        <taxon>Ascomycota</taxon>
        <taxon>Pezizomycotina</taxon>
        <taxon>Sordariomycetes</taxon>
        <taxon>Sordariomycetidae</taxon>
        <taxon>Diaporthales</taxon>
        <taxon>Diaporthaceae</taxon>
        <taxon>Diaporthe</taxon>
    </lineage>
</organism>
<feature type="compositionally biased region" description="Acidic residues" evidence="4">
    <location>
        <begin position="1191"/>
        <end position="1204"/>
    </location>
</feature>
<evidence type="ECO:0000313" key="7">
    <source>
        <dbReference type="Proteomes" id="UP000034680"/>
    </source>
</evidence>
<feature type="compositionally biased region" description="Basic residues" evidence="4">
    <location>
        <begin position="220"/>
        <end position="230"/>
    </location>
</feature>
<evidence type="ECO:0000259" key="5">
    <source>
        <dbReference type="Pfam" id="PF09444"/>
    </source>
</evidence>
<evidence type="ECO:0000256" key="4">
    <source>
        <dbReference type="SAM" id="MobiDB-lite"/>
    </source>
</evidence>
<dbReference type="GO" id="GO:0033314">
    <property type="term" value="P:mitotic DNA replication checkpoint signaling"/>
    <property type="evidence" value="ECO:0007669"/>
    <property type="project" value="TreeGrafter"/>
</dbReference>
<feature type="region of interest" description="Disordered" evidence="4">
    <location>
        <begin position="501"/>
        <end position="726"/>
    </location>
</feature>
<comment type="subcellular location">
    <subcellularLocation>
        <location evidence="1">Nucleus</location>
    </subcellularLocation>
</comment>
<feature type="compositionally biased region" description="Low complexity" evidence="4">
    <location>
        <begin position="1274"/>
        <end position="1286"/>
    </location>
</feature>
<evidence type="ECO:0000313" key="6">
    <source>
        <dbReference type="EMBL" id="KKY34326.1"/>
    </source>
</evidence>
<feature type="region of interest" description="Disordered" evidence="4">
    <location>
        <begin position="949"/>
        <end position="985"/>
    </location>
</feature>
<feature type="compositionally biased region" description="Basic and acidic residues" evidence="4">
    <location>
        <begin position="166"/>
        <end position="187"/>
    </location>
</feature>
<keyword evidence="7" id="KW-1185">Reference proteome</keyword>
<feature type="compositionally biased region" description="Acidic residues" evidence="4">
    <location>
        <begin position="561"/>
        <end position="572"/>
    </location>
</feature>
<feature type="compositionally biased region" description="Acidic residues" evidence="4">
    <location>
        <begin position="622"/>
        <end position="631"/>
    </location>
</feature>
<dbReference type="OrthoDB" id="2130597at2759"/>
<feature type="region of interest" description="Disordered" evidence="4">
    <location>
        <begin position="1040"/>
        <end position="1060"/>
    </location>
</feature>
<dbReference type="InterPro" id="IPR024146">
    <property type="entry name" value="Claspin"/>
</dbReference>
<dbReference type="GO" id="GO:0005634">
    <property type="term" value="C:nucleus"/>
    <property type="evidence" value="ECO:0007669"/>
    <property type="project" value="UniProtKB-SubCell"/>
</dbReference>
<feature type="compositionally biased region" description="Basic and acidic residues" evidence="4">
    <location>
        <begin position="1319"/>
        <end position="1338"/>
    </location>
</feature>
<evidence type="ECO:0000256" key="1">
    <source>
        <dbReference type="ARBA" id="ARBA00004123"/>
    </source>
</evidence>
<feature type="compositionally biased region" description="Acidic residues" evidence="4">
    <location>
        <begin position="193"/>
        <end position="208"/>
    </location>
</feature>
<feature type="region of interest" description="Disordered" evidence="4">
    <location>
        <begin position="1"/>
        <end position="418"/>
    </location>
</feature>
<reference evidence="6 7" key="1">
    <citation type="submission" date="2015-05" db="EMBL/GenBank/DDBJ databases">
        <title>Distinctive expansion of gene families associated with plant cell wall degradation and secondary metabolism in the genomes of grapevine trunk pathogens.</title>
        <authorList>
            <person name="Lawrence D.P."/>
            <person name="Travadon R."/>
            <person name="Rolshausen P.E."/>
            <person name="Baumgartner K."/>
        </authorList>
    </citation>
    <scope>NUCLEOTIDE SEQUENCE [LARGE SCALE GENOMIC DNA]</scope>
    <source>
        <strain evidence="6">DA912</strain>
    </source>
</reference>
<feature type="compositionally biased region" description="Polar residues" evidence="4">
    <location>
        <begin position="1"/>
        <end position="12"/>
    </location>
</feature>
<feature type="compositionally biased region" description="Basic and acidic residues" evidence="4">
    <location>
        <begin position="364"/>
        <end position="386"/>
    </location>
</feature>
<feature type="compositionally biased region" description="Acidic residues" evidence="4">
    <location>
        <begin position="583"/>
        <end position="607"/>
    </location>
</feature>
<feature type="compositionally biased region" description="Acidic residues" evidence="4">
    <location>
        <begin position="344"/>
        <end position="354"/>
    </location>
</feature>
<dbReference type="EMBL" id="LCUC01000209">
    <property type="protein sequence ID" value="KKY34326.1"/>
    <property type="molecule type" value="Genomic_DNA"/>
</dbReference>
<gene>
    <name evidence="6" type="ORF">UCDDA912_g05731</name>
</gene>
<accession>A0A0G2FJS7</accession>